<evidence type="ECO:0000256" key="2">
    <source>
        <dbReference type="ARBA" id="ARBA00022448"/>
    </source>
</evidence>
<evidence type="ECO:0000256" key="6">
    <source>
        <dbReference type="ARBA" id="ARBA00022840"/>
    </source>
</evidence>
<dbReference type="InterPro" id="IPR036640">
    <property type="entry name" value="ABC1_TM_sf"/>
</dbReference>
<dbReference type="PROSITE" id="PS50929">
    <property type="entry name" value="ABC_TM1F"/>
    <property type="match status" value="1"/>
</dbReference>
<feature type="transmembrane region" description="Helical" evidence="9">
    <location>
        <begin position="190"/>
        <end position="210"/>
    </location>
</feature>
<keyword evidence="4 9" id="KW-0812">Transmembrane</keyword>
<dbReference type="Pfam" id="PF00005">
    <property type="entry name" value="ABC_tran"/>
    <property type="match status" value="1"/>
</dbReference>
<keyword evidence="5" id="KW-0547">Nucleotide-binding</keyword>
<dbReference type="SUPFAM" id="SSF90123">
    <property type="entry name" value="ABC transporter transmembrane region"/>
    <property type="match status" value="1"/>
</dbReference>
<organism evidence="12 13">
    <name type="scientific">Hylemonella gracilis</name>
    <dbReference type="NCBI Taxonomy" id="80880"/>
    <lineage>
        <taxon>Bacteria</taxon>
        <taxon>Pseudomonadati</taxon>
        <taxon>Pseudomonadota</taxon>
        <taxon>Betaproteobacteria</taxon>
        <taxon>Burkholderiales</taxon>
        <taxon>Comamonadaceae</taxon>
        <taxon>Hylemonella</taxon>
    </lineage>
</organism>
<dbReference type="Pfam" id="PF00664">
    <property type="entry name" value="ABC_membrane"/>
    <property type="match status" value="1"/>
</dbReference>
<dbReference type="InterPro" id="IPR039421">
    <property type="entry name" value="Type_1_exporter"/>
</dbReference>
<evidence type="ECO:0000256" key="3">
    <source>
        <dbReference type="ARBA" id="ARBA00022475"/>
    </source>
</evidence>
<evidence type="ECO:0000256" key="8">
    <source>
        <dbReference type="ARBA" id="ARBA00023136"/>
    </source>
</evidence>
<dbReference type="EMBL" id="CP031395">
    <property type="protein sequence ID" value="QBK04757.1"/>
    <property type="molecule type" value="Genomic_DNA"/>
</dbReference>
<dbReference type="InterPro" id="IPR017871">
    <property type="entry name" value="ABC_transporter-like_CS"/>
</dbReference>
<dbReference type="AlphaFoldDB" id="A0A4P6UL14"/>
<feature type="transmembrane region" description="Helical" evidence="9">
    <location>
        <begin position="88"/>
        <end position="105"/>
    </location>
</feature>
<dbReference type="InterPro" id="IPR003593">
    <property type="entry name" value="AAA+_ATPase"/>
</dbReference>
<evidence type="ECO:0000256" key="9">
    <source>
        <dbReference type="SAM" id="Phobius"/>
    </source>
</evidence>
<evidence type="ECO:0000259" key="10">
    <source>
        <dbReference type="PROSITE" id="PS50893"/>
    </source>
</evidence>
<keyword evidence="8 9" id="KW-0472">Membrane</keyword>
<feature type="domain" description="ABC transporter" evidence="10">
    <location>
        <begin position="368"/>
        <end position="602"/>
    </location>
</feature>
<dbReference type="OrthoDB" id="8554730at2"/>
<dbReference type="GO" id="GO:0140359">
    <property type="term" value="F:ABC-type transporter activity"/>
    <property type="evidence" value="ECO:0007669"/>
    <property type="project" value="InterPro"/>
</dbReference>
<dbReference type="Proteomes" id="UP000292939">
    <property type="component" value="Chromosome"/>
</dbReference>
<name>A0A4P6UL14_9BURK</name>
<evidence type="ECO:0000256" key="4">
    <source>
        <dbReference type="ARBA" id="ARBA00022692"/>
    </source>
</evidence>
<feature type="transmembrane region" description="Helical" evidence="9">
    <location>
        <begin position="45"/>
        <end position="66"/>
    </location>
</feature>
<dbReference type="SUPFAM" id="SSF52540">
    <property type="entry name" value="P-loop containing nucleoside triphosphate hydrolases"/>
    <property type="match status" value="1"/>
</dbReference>
<dbReference type="GO" id="GO:0005886">
    <property type="term" value="C:plasma membrane"/>
    <property type="evidence" value="ECO:0007669"/>
    <property type="project" value="UniProtKB-SubCell"/>
</dbReference>
<keyword evidence="7 9" id="KW-1133">Transmembrane helix</keyword>
<gene>
    <name evidence="12" type="ORF">DW355_08215</name>
</gene>
<evidence type="ECO:0000256" key="5">
    <source>
        <dbReference type="ARBA" id="ARBA00022741"/>
    </source>
</evidence>
<feature type="transmembrane region" description="Helical" evidence="9">
    <location>
        <begin position="160"/>
        <end position="184"/>
    </location>
</feature>
<feature type="transmembrane region" description="Helical" evidence="9">
    <location>
        <begin position="271"/>
        <end position="296"/>
    </location>
</feature>
<dbReference type="RefSeq" id="WP_131279168.1">
    <property type="nucleotide sequence ID" value="NZ_CP031395.1"/>
</dbReference>
<evidence type="ECO:0000256" key="1">
    <source>
        <dbReference type="ARBA" id="ARBA00004651"/>
    </source>
</evidence>
<sequence length="613" mass="67481">MTSVDVADTPPSPFLHYRQFHGGKIPRHALSFLFTLLWARFRWRVLALTGTSVAGIGLMALEPLFLRDLVEALARFQPGRDAPWPTDIWLPFALVAGAWLLSAGFNRLREWVDLHTTPALRMEVQTSLFSYLMEHAPAYFQDNFAGRLAQKVKQAGQAAANLLGILFNEITRLVVAIAVGVAIVAPQDSIFLWVLLGWTVAYLALSILLARRCLGLSRALSEEVSRSTGVMVDILGNAEIVRGFARGAHECLRQADAVLQEAEASRRLRRFLILMWLLMFNALLAFQISFIALAIGQVMAGTMRVGDMVMIFSLAAILSNNVWNLCARFTDLFENLGIVDASLETLNVPHAIADSPGAPDLRVPQGAITFERVSFQHGDGTPVFTSLDLTIRPGEKVGLVGPSGSGKSTLIRLLRRQYELQAGRILIDGQDIAQVSLESLNHAIAEVPQDPGLFHRSIGDNISYARPDAPWEEVLQAARQAHCDTFIRRRPGGYDAVVGERGVLLSGGERQRVAIARAFLKQARILLLDEATSALDSETEHAIRDALWHLFEGRTVIAIAHRLSTVSHMDRILYMEGGEIREEGPHAALLARGGAYARLWARQVDGFIVDDGA</sequence>
<accession>A0A4P6UL14</accession>
<reference evidence="12 13" key="1">
    <citation type="submission" date="2018-07" db="EMBL/GenBank/DDBJ databases">
        <title>Exploring interactions and the metabolic potential of the ultra-small soil bacteria Hylemonella gracilis.</title>
        <authorList>
            <person name="Tyc O."/>
            <person name="Kulkarni P."/>
            <person name="Gawehns F."/>
            <person name="Hundscheid M."/>
            <person name="Zweers H."/>
            <person name="Garbeva P."/>
        </authorList>
    </citation>
    <scope>NUCLEOTIDE SEQUENCE [LARGE SCALE GENOMIC DNA]</scope>
    <source>
        <strain evidence="12 13">NS1</strain>
    </source>
</reference>
<dbReference type="KEGG" id="hgr:DW355_08215"/>
<evidence type="ECO:0000313" key="12">
    <source>
        <dbReference type="EMBL" id="QBK04757.1"/>
    </source>
</evidence>
<keyword evidence="6 12" id="KW-0067">ATP-binding</keyword>
<dbReference type="InterPro" id="IPR011527">
    <property type="entry name" value="ABC1_TM_dom"/>
</dbReference>
<dbReference type="Gene3D" id="3.40.50.300">
    <property type="entry name" value="P-loop containing nucleotide triphosphate hydrolases"/>
    <property type="match status" value="1"/>
</dbReference>
<dbReference type="Gene3D" id="1.20.1560.10">
    <property type="entry name" value="ABC transporter type 1, transmembrane domain"/>
    <property type="match status" value="1"/>
</dbReference>
<proteinExistence type="predicted"/>
<evidence type="ECO:0000256" key="7">
    <source>
        <dbReference type="ARBA" id="ARBA00022989"/>
    </source>
</evidence>
<dbReference type="GO" id="GO:0034040">
    <property type="term" value="F:ATPase-coupled lipid transmembrane transporter activity"/>
    <property type="evidence" value="ECO:0007669"/>
    <property type="project" value="TreeGrafter"/>
</dbReference>
<dbReference type="PANTHER" id="PTHR24221:SF654">
    <property type="entry name" value="ATP-BINDING CASSETTE SUB-FAMILY B MEMBER 6"/>
    <property type="match status" value="1"/>
</dbReference>
<dbReference type="InterPro" id="IPR003439">
    <property type="entry name" value="ABC_transporter-like_ATP-bd"/>
</dbReference>
<comment type="subcellular location">
    <subcellularLocation>
        <location evidence="1">Cell membrane</location>
        <topology evidence="1">Multi-pass membrane protein</topology>
    </subcellularLocation>
</comment>
<keyword evidence="2" id="KW-0813">Transport</keyword>
<dbReference type="PROSITE" id="PS50893">
    <property type="entry name" value="ABC_TRANSPORTER_2"/>
    <property type="match status" value="1"/>
</dbReference>
<dbReference type="GO" id="GO:0016887">
    <property type="term" value="F:ATP hydrolysis activity"/>
    <property type="evidence" value="ECO:0007669"/>
    <property type="project" value="InterPro"/>
</dbReference>
<feature type="domain" description="ABC transmembrane type-1" evidence="11">
    <location>
        <begin position="46"/>
        <end position="322"/>
    </location>
</feature>
<dbReference type="GO" id="GO:0005524">
    <property type="term" value="F:ATP binding"/>
    <property type="evidence" value="ECO:0007669"/>
    <property type="project" value="UniProtKB-KW"/>
</dbReference>
<protein>
    <submittedName>
        <fullName evidence="12">ABC transporter ATP-binding protein</fullName>
    </submittedName>
</protein>
<dbReference type="FunFam" id="3.40.50.300:FF:000287">
    <property type="entry name" value="Multidrug ABC transporter ATP-binding protein"/>
    <property type="match status" value="1"/>
</dbReference>
<keyword evidence="3" id="KW-1003">Cell membrane</keyword>
<dbReference type="PROSITE" id="PS00211">
    <property type="entry name" value="ABC_TRANSPORTER_1"/>
    <property type="match status" value="1"/>
</dbReference>
<evidence type="ECO:0000313" key="13">
    <source>
        <dbReference type="Proteomes" id="UP000292939"/>
    </source>
</evidence>
<dbReference type="PANTHER" id="PTHR24221">
    <property type="entry name" value="ATP-BINDING CASSETTE SUB-FAMILY B"/>
    <property type="match status" value="1"/>
</dbReference>
<evidence type="ECO:0000259" key="11">
    <source>
        <dbReference type="PROSITE" id="PS50929"/>
    </source>
</evidence>
<dbReference type="InterPro" id="IPR027417">
    <property type="entry name" value="P-loop_NTPase"/>
</dbReference>
<dbReference type="SMART" id="SM00382">
    <property type="entry name" value="AAA"/>
    <property type="match status" value="1"/>
</dbReference>